<feature type="transmembrane region" description="Helical" evidence="3">
    <location>
        <begin position="633"/>
        <end position="653"/>
    </location>
</feature>
<organism evidence="5 6">
    <name type="scientific">Effrenium voratum</name>
    <dbReference type="NCBI Taxonomy" id="2562239"/>
    <lineage>
        <taxon>Eukaryota</taxon>
        <taxon>Sar</taxon>
        <taxon>Alveolata</taxon>
        <taxon>Dinophyceae</taxon>
        <taxon>Suessiales</taxon>
        <taxon>Symbiodiniaceae</taxon>
        <taxon>Effrenium</taxon>
    </lineage>
</organism>
<dbReference type="InterPro" id="IPR007484">
    <property type="entry name" value="Peptidase_M28"/>
</dbReference>
<accession>A0AA36NC31</accession>
<feature type="transmembrane region" description="Helical" evidence="3">
    <location>
        <begin position="495"/>
        <end position="514"/>
    </location>
</feature>
<evidence type="ECO:0000313" key="6">
    <source>
        <dbReference type="Proteomes" id="UP001178507"/>
    </source>
</evidence>
<dbReference type="InterPro" id="IPR045175">
    <property type="entry name" value="M28_fam"/>
</dbReference>
<dbReference type="PANTHER" id="PTHR12147:SF26">
    <property type="entry name" value="PEPTIDASE M28 DOMAIN-CONTAINING PROTEIN"/>
    <property type="match status" value="1"/>
</dbReference>
<feature type="transmembrane region" description="Helical" evidence="3">
    <location>
        <begin position="665"/>
        <end position="692"/>
    </location>
</feature>
<feature type="domain" description="Peptidase M28" evidence="4">
    <location>
        <begin position="183"/>
        <end position="378"/>
    </location>
</feature>
<comment type="similarity">
    <text evidence="2">Belongs to the peptidase M28 family. M28B subfamily.</text>
</comment>
<feature type="transmembrane region" description="Helical" evidence="3">
    <location>
        <begin position="53"/>
        <end position="75"/>
    </location>
</feature>
<feature type="transmembrane region" description="Helical" evidence="3">
    <location>
        <begin position="594"/>
        <end position="613"/>
    </location>
</feature>
<evidence type="ECO:0000259" key="4">
    <source>
        <dbReference type="Pfam" id="PF04389"/>
    </source>
</evidence>
<dbReference type="SUPFAM" id="SSF53187">
    <property type="entry name" value="Zn-dependent exopeptidases"/>
    <property type="match status" value="1"/>
</dbReference>
<evidence type="ECO:0000256" key="2">
    <source>
        <dbReference type="ARBA" id="ARBA00005634"/>
    </source>
</evidence>
<dbReference type="GO" id="GO:0008235">
    <property type="term" value="F:metalloexopeptidase activity"/>
    <property type="evidence" value="ECO:0007669"/>
    <property type="project" value="InterPro"/>
</dbReference>
<dbReference type="Gene3D" id="3.40.630.10">
    <property type="entry name" value="Zn peptidases"/>
    <property type="match status" value="1"/>
</dbReference>
<feature type="transmembrane region" description="Helical" evidence="3">
    <location>
        <begin position="456"/>
        <end position="489"/>
    </location>
</feature>
<comment type="caution">
    <text evidence="5">The sequence shown here is derived from an EMBL/GenBank/DDBJ whole genome shotgun (WGS) entry which is preliminary data.</text>
</comment>
<dbReference type="EMBL" id="CAUJNA010003649">
    <property type="protein sequence ID" value="CAJ1406880.1"/>
    <property type="molecule type" value="Genomic_DNA"/>
</dbReference>
<evidence type="ECO:0000313" key="5">
    <source>
        <dbReference type="EMBL" id="CAJ1406880.1"/>
    </source>
</evidence>
<dbReference type="GO" id="GO:0006508">
    <property type="term" value="P:proteolysis"/>
    <property type="evidence" value="ECO:0007669"/>
    <property type="project" value="InterPro"/>
</dbReference>
<proteinExistence type="inferred from homology"/>
<feature type="transmembrane region" description="Helical" evidence="3">
    <location>
        <begin position="424"/>
        <end position="444"/>
    </location>
</feature>
<keyword evidence="3" id="KW-0472">Membrane</keyword>
<keyword evidence="3" id="KW-1133">Transmembrane helix</keyword>
<protein>
    <recommendedName>
        <fullName evidence="4">Peptidase M28 domain-containing protein</fullName>
    </recommendedName>
</protein>
<sequence length="703" mass="75049">MADPDVVGKPDADSEIEREAIPLPQVLAGEASDCRRFCCCAQLSTTDSRSSTCISIFSFLLVLVAWSSAILSVYVSRNSFPQPQPARAGGFSEERAWLILEAIQQIGAHPVIFKSDLTSSGYSAPPANVALFNVFKQEIQGIQLAASDRVTVELQVPTTGRISSGSSYYDFISARLRVNAASSSYSKAMLLTAHFDSVVPDGVRASEDALGEMGEGLADDGVGCAAVLETFRALATASEVPLVDVILLLTNGEEAGYLGLDSFMASSPWAADVGFFLQMDQSGSRGHALAVFGDAGSGEMAAAFAYHSGAVRPHTSVLLRDFQPWENLNTDGSRLRATYGVPGIGMYMMEDRCPYHSVHDDLSHITRGNLQAHGDNFVGVSRAVTRDEAILGMWARPDSDPTGDAYTIDLLSSSMLLLTPATMGILYGVIGIATMVLVLLMAYLEPRGGSTAVVDVSLLAVAHVASVLLALVVAFVIAGCVGTNFGYWYQRDGLAVWLYMLPSLCVQLLFGRVLHLKRFSQGGAEFAQWRSSTAMLVLLLLLTVLLAIAGLHLSLLFGMCALTRLAGFVLRIAISFIAQRLNKKATIEVHDAQVWLGIISELALASLGSVYLLDAMRFAVVNFTTSLGKEGAILPGDLTLAVYVGLFGSLAIMQSSAVQVLSTKCVFAGHLLLTMLVVSICLVVTAFALPVYSKYPCEVPGFL</sequence>
<comment type="cofactor">
    <cofactor evidence="1">
        <name>Zn(2+)</name>
        <dbReference type="ChEBI" id="CHEBI:29105"/>
    </cofactor>
</comment>
<name>A0AA36NC31_9DINO</name>
<dbReference type="AlphaFoldDB" id="A0AA36NC31"/>
<reference evidence="5" key="1">
    <citation type="submission" date="2023-08" db="EMBL/GenBank/DDBJ databases">
        <authorList>
            <person name="Chen Y."/>
            <person name="Shah S."/>
            <person name="Dougan E. K."/>
            <person name="Thang M."/>
            <person name="Chan C."/>
        </authorList>
    </citation>
    <scope>NUCLEOTIDE SEQUENCE</scope>
</reference>
<dbReference type="PANTHER" id="PTHR12147">
    <property type="entry name" value="METALLOPEPTIDASE M28 FAMILY MEMBER"/>
    <property type="match status" value="1"/>
</dbReference>
<keyword evidence="3" id="KW-0812">Transmembrane</keyword>
<feature type="transmembrane region" description="Helical" evidence="3">
    <location>
        <begin position="561"/>
        <end position="582"/>
    </location>
</feature>
<dbReference type="Proteomes" id="UP001178507">
    <property type="component" value="Unassembled WGS sequence"/>
</dbReference>
<keyword evidence="6" id="KW-1185">Reference proteome</keyword>
<evidence type="ECO:0000256" key="3">
    <source>
        <dbReference type="SAM" id="Phobius"/>
    </source>
</evidence>
<dbReference type="Pfam" id="PF04389">
    <property type="entry name" value="Peptidase_M28"/>
    <property type="match status" value="1"/>
</dbReference>
<evidence type="ECO:0000256" key="1">
    <source>
        <dbReference type="ARBA" id="ARBA00001947"/>
    </source>
</evidence>
<gene>
    <name evidence="5" type="ORF">EVOR1521_LOCUS28720</name>
</gene>
<feature type="transmembrane region" description="Helical" evidence="3">
    <location>
        <begin position="535"/>
        <end position="555"/>
    </location>
</feature>